<keyword evidence="2" id="KW-1185">Reference proteome</keyword>
<protein>
    <recommendedName>
        <fullName evidence="3">AMP-binding enzyme C-terminal domain-containing protein</fullName>
    </recommendedName>
</protein>
<evidence type="ECO:0008006" key="3">
    <source>
        <dbReference type="Google" id="ProtNLM"/>
    </source>
</evidence>
<dbReference type="AlphaFoldDB" id="A0A853B757"/>
<proteinExistence type="predicted"/>
<dbReference type="Proteomes" id="UP000549616">
    <property type="component" value="Unassembled WGS sequence"/>
</dbReference>
<evidence type="ECO:0000313" key="1">
    <source>
        <dbReference type="EMBL" id="NYI91113.1"/>
    </source>
</evidence>
<dbReference type="EMBL" id="JACCFK010000001">
    <property type="protein sequence ID" value="NYI91113.1"/>
    <property type="molecule type" value="Genomic_DNA"/>
</dbReference>
<name>A0A853B757_9PSEU</name>
<evidence type="ECO:0000313" key="2">
    <source>
        <dbReference type="Proteomes" id="UP000549616"/>
    </source>
</evidence>
<accession>A0A853B757</accession>
<organism evidence="1 2">
    <name type="scientific">Amycolatopsis endophytica</name>
    <dbReference type="NCBI Taxonomy" id="860233"/>
    <lineage>
        <taxon>Bacteria</taxon>
        <taxon>Bacillati</taxon>
        <taxon>Actinomycetota</taxon>
        <taxon>Actinomycetes</taxon>
        <taxon>Pseudonocardiales</taxon>
        <taxon>Pseudonocardiaceae</taxon>
        <taxon>Amycolatopsis</taxon>
    </lineage>
</organism>
<comment type="caution">
    <text evidence="1">The sequence shown here is derived from an EMBL/GenBank/DDBJ whole genome shotgun (WGS) entry which is preliminary data.</text>
</comment>
<reference evidence="1 2" key="1">
    <citation type="submission" date="2020-07" db="EMBL/GenBank/DDBJ databases">
        <title>Sequencing the genomes of 1000 actinobacteria strains.</title>
        <authorList>
            <person name="Klenk H.-P."/>
        </authorList>
    </citation>
    <scope>NUCLEOTIDE SEQUENCE [LARGE SCALE GENOMIC DNA]</scope>
    <source>
        <strain evidence="1 2">DSM 104006</strain>
    </source>
</reference>
<gene>
    <name evidence="1" type="ORF">HNR02_004436</name>
</gene>
<sequence>MDLAGRPPVTGLSDGAAHRAAAVFDLPGVRSALPVTQSGKIRKAAPRELAAS</sequence>